<dbReference type="STRING" id="121292.AU252_12465"/>
<dbReference type="InterPro" id="IPR029068">
    <property type="entry name" value="Glyas_Bleomycin-R_OHBP_Dase"/>
</dbReference>
<dbReference type="KEGG" id="psul:AU252_12465"/>
<dbReference type="RefSeq" id="WP_058930996.1">
    <property type="nucleotide sequence ID" value="NZ_CP013747.1"/>
</dbReference>
<name>A0A0U3P930_9MICC</name>
<gene>
    <name evidence="2" type="ORF">AU252_12465</name>
</gene>
<evidence type="ECO:0000313" key="3">
    <source>
        <dbReference type="Proteomes" id="UP000065151"/>
    </source>
</evidence>
<proteinExistence type="predicted"/>
<organism evidence="2">
    <name type="scientific">Pseudarthrobacter sulfonivorans</name>
    <dbReference type="NCBI Taxonomy" id="121292"/>
    <lineage>
        <taxon>Bacteria</taxon>
        <taxon>Bacillati</taxon>
        <taxon>Actinomycetota</taxon>
        <taxon>Actinomycetes</taxon>
        <taxon>Micrococcales</taxon>
        <taxon>Micrococcaceae</taxon>
        <taxon>Pseudarthrobacter</taxon>
    </lineage>
</organism>
<reference evidence="2 3" key="1">
    <citation type="submission" date="2015-12" db="EMBL/GenBank/DDBJ databases">
        <authorList>
            <person name="Shamseldin A."/>
            <person name="Moawad H."/>
            <person name="Abd El-Rahim W.M."/>
            <person name="Sadowsky M.J."/>
        </authorList>
    </citation>
    <scope>NUCLEOTIDE SEQUENCE [LARGE SCALE GENOMIC DNA]</scope>
    <source>
        <strain evidence="2 3">Ar51</strain>
    </source>
</reference>
<dbReference type="InterPro" id="IPR037523">
    <property type="entry name" value="VOC_core"/>
</dbReference>
<accession>A0A0U3P930</accession>
<dbReference type="Gene3D" id="3.10.180.10">
    <property type="entry name" value="2,3-Dihydroxybiphenyl 1,2-Dioxygenase, domain 1"/>
    <property type="match status" value="2"/>
</dbReference>
<dbReference type="PROSITE" id="PS51819">
    <property type="entry name" value="VOC"/>
    <property type="match status" value="2"/>
</dbReference>
<dbReference type="Proteomes" id="UP000065151">
    <property type="component" value="Chromosome"/>
</dbReference>
<evidence type="ECO:0000313" key="2">
    <source>
        <dbReference type="EMBL" id="ALV41872.1"/>
    </source>
</evidence>
<feature type="domain" description="VOC" evidence="1">
    <location>
        <begin position="180"/>
        <end position="308"/>
    </location>
</feature>
<sequence length="308" mass="33288">MTENDQAFRVKSVFHPTMHVPSLDASEDFFTRVFGRPSTNIGTVMTSPPAPGHSTDYSNYTMVADVLIDSLEPKRYFTGGVQRYPDIDTGHLNAVGWYVDGAKDLYQAFRSAGVRLVDARDEALDDEDWSGGPAPFYSLAEDAGMRYQFFETFPFPLDPRFDPSWSPSAVHDGGPLGIARTSHHTILTTRPDRALKVAVDVLGGEIIRSGGDSVRGVSGPYVRLADAVFHFATPDAGTPAAADHAHGTVDAYHAITWEVEDLDRAAKHLTANGVGIAARSATSLVTDPATSLGVPWGFTTEPAQHRPS</sequence>
<evidence type="ECO:0000259" key="1">
    <source>
        <dbReference type="PROSITE" id="PS51819"/>
    </source>
</evidence>
<dbReference type="AlphaFoldDB" id="A0A0U3P930"/>
<feature type="domain" description="VOC" evidence="1">
    <location>
        <begin position="12"/>
        <end position="152"/>
    </location>
</feature>
<dbReference type="EMBL" id="CP013747">
    <property type="protein sequence ID" value="ALV41872.1"/>
    <property type="molecule type" value="Genomic_DNA"/>
</dbReference>
<protein>
    <recommendedName>
        <fullName evidence="1">VOC domain-containing protein</fullName>
    </recommendedName>
</protein>
<dbReference type="SUPFAM" id="SSF54593">
    <property type="entry name" value="Glyoxalase/Bleomycin resistance protein/Dihydroxybiphenyl dioxygenase"/>
    <property type="match status" value="2"/>
</dbReference>